<proteinExistence type="predicted"/>
<organism evidence="2 3">
    <name type="scientific">Chitinophaga silvatica</name>
    <dbReference type="NCBI Taxonomy" id="2282649"/>
    <lineage>
        <taxon>Bacteria</taxon>
        <taxon>Pseudomonadati</taxon>
        <taxon>Bacteroidota</taxon>
        <taxon>Chitinophagia</taxon>
        <taxon>Chitinophagales</taxon>
        <taxon>Chitinophagaceae</taxon>
        <taxon>Chitinophaga</taxon>
    </lineage>
</organism>
<reference evidence="2 3" key="1">
    <citation type="submission" date="2018-07" db="EMBL/GenBank/DDBJ databases">
        <title>Chitinophaga K2CV101002-2 sp. nov., isolated from a monsoon evergreen broad-leaved forest soil.</title>
        <authorList>
            <person name="Lv Y."/>
        </authorList>
    </citation>
    <scope>NUCLEOTIDE SEQUENCE [LARGE SCALE GENOMIC DNA]</scope>
    <source>
        <strain evidence="2 3">GDMCC 1.1288</strain>
    </source>
</reference>
<dbReference type="GO" id="GO:0016787">
    <property type="term" value="F:hydrolase activity"/>
    <property type="evidence" value="ECO:0007669"/>
    <property type="project" value="UniProtKB-ARBA"/>
</dbReference>
<comment type="caution">
    <text evidence="2">The sequence shown here is derived from an EMBL/GenBank/DDBJ whole genome shotgun (WGS) entry which is preliminary data.</text>
</comment>
<dbReference type="OrthoDB" id="9779418at2"/>
<gene>
    <name evidence="2" type="ORF">DVR12_02525</name>
</gene>
<dbReference type="PANTHER" id="PTHR10151:SF120">
    <property type="entry name" value="BIS(5'-ADENOSYL)-TRIPHOSPHATASE"/>
    <property type="match status" value="1"/>
</dbReference>
<name>A0A3E1YH35_9BACT</name>
<dbReference type="EMBL" id="QPMM01000001">
    <property type="protein sequence ID" value="RFS26682.1"/>
    <property type="molecule type" value="Genomic_DNA"/>
</dbReference>
<dbReference type="Pfam" id="PF01663">
    <property type="entry name" value="Phosphodiest"/>
    <property type="match status" value="1"/>
</dbReference>
<keyword evidence="3" id="KW-1185">Reference proteome</keyword>
<evidence type="ECO:0000256" key="1">
    <source>
        <dbReference type="SAM" id="SignalP"/>
    </source>
</evidence>
<accession>A0A3E1YH35</accession>
<dbReference type="InterPro" id="IPR017850">
    <property type="entry name" value="Alkaline_phosphatase_core_sf"/>
</dbReference>
<sequence length="420" mass="46997">MKRLNLKSFLTLILLSGGIAYGQQDTIEHVIADRVNSVAAQQKPYVILISADGFRADYAEKYHADNLIRLGQQGVRATAMLPSFPSVTFPNHYTIATGLYPSHHGLVNNTFYDSLKNATYSMGDKAKVRDGSWYGGVPLWVLAEQQQTLSASMFWVGSEAAVNGIRPTYYYNFNDKISIDKRINIVKNWLSLPEEKRPHLITFYLSEPDHAGHRYGPDAPETAAAVKSVDSIINLLTIAVKETGLPVNFLFVSDHGMTSVDRDHPIPMPSAIDTSKFIIPSSGTMMVLHAKNKADILYVYNQLKQQENHFKVYLKSNTPASFHYGEADDRLNRIGDILLVPEWPYVFSEKKPGIGYHGFDPATVKDMQATFMAWGPAFKSNLQIPTFENIHVYPLITTLLGLDITMPVDGRKEVLQSILK</sequence>
<dbReference type="PANTHER" id="PTHR10151">
    <property type="entry name" value="ECTONUCLEOTIDE PYROPHOSPHATASE/PHOSPHODIESTERASE"/>
    <property type="match status" value="1"/>
</dbReference>
<dbReference type="InterPro" id="IPR002591">
    <property type="entry name" value="Phosphodiest/P_Trfase"/>
</dbReference>
<dbReference type="Proteomes" id="UP000260644">
    <property type="component" value="Unassembled WGS sequence"/>
</dbReference>
<evidence type="ECO:0000313" key="2">
    <source>
        <dbReference type="EMBL" id="RFS26682.1"/>
    </source>
</evidence>
<feature type="chain" id="PRO_5017719672" evidence="1">
    <location>
        <begin position="23"/>
        <end position="420"/>
    </location>
</feature>
<dbReference type="Gene3D" id="3.40.720.10">
    <property type="entry name" value="Alkaline Phosphatase, subunit A"/>
    <property type="match status" value="1"/>
</dbReference>
<dbReference type="SUPFAM" id="SSF53649">
    <property type="entry name" value="Alkaline phosphatase-like"/>
    <property type="match status" value="1"/>
</dbReference>
<keyword evidence="1" id="KW-0732">Signal</keyword>
<protein>
    <submittedName>
        <fullName evidence="2">Alkaline phosphatase family protein</fullName>
    </submittedName>
</protein>
<dbReference type="CDD" id="cd16018">
    <property type="entry name" value="Enpp"/>
    <property type="match status" value="1"/>
</dbReference>
<dbReference type="Gene3D" id="3.30.1360.180">
    <property type="match status" value="1"/>
</dbReference>
<feature type="signal peptide" evidence="1">
    <location>
        <begin position="1"/>
        <end position="22"/>
    </location>
</feature>
<dbReference type="AlphaFoldDB" id="A0A3E1YH35"/>
<evidence type="ECO:0000313" key="3">
    <source>
        <dbReference type="Proteomes" id="UP000260644"/>
    </source>
</evidence>
<dbReference type="RefSeq" id="WP_116973873.1">
    <property type="nucleotide sequence ID" value="NZ_QPMM01000001.1"/>
</dbReference>